<evidence type="ECO:0000313" key="1">
    <source>
        <dbReference type="EMBL" id="CAE7564158.1"/>
    </source>
</evidence>
<sequence>MFFTQMQGQDSAALQAAFSCYTQLPKDDMSTRQSLQCCQVTHRFKAWSLLPSRELPRAVEVPAVQHDFGLIPQQGTSKQKIRVPHEDRAAMTEDNSASHGAENLSQIFWQYCKKSFAGYVFGVSMACRILPHTARSRMTDT</sequence>
<accession>A0A812UFZ9</accession>
<organism evidence="1 2">
    <name type="scientific">Symbiodinium natans</name>
    <dbReference type="NCBI Taxonomy" id="878477"/>
    <lineage>
        <taxon>Eukaryota</taxon>
        <taxon>Sar</taxon>
        <taxon>Alveolata</taxon>
        <taxon>Dinophyceae</taxon>
        <taxon>Suessiales</taxon>
        <taxon>Symbiodiniaceae</taxon>
        <taxon>Symbiodinium</taxon>
    </lineage>
</organism>
<protein>
    <submittedName>
        <fullName evidence="1">Uncharacterized protein</fullName>
    </submittedName>
</protein>
<keyword evidence="2" id="KW-1185">Reference proteome</keyword>
<reference evidence="1" key="1">
    <citation type="submission" date="2021-02" db="EMBL/GenBank/DDBJ databases">
        <authorList>
            <person name="Dougan E. K."/>
            <person name="Rhodes N."/>
            <person name="Thang M."/>
            <person name="Chan C."/>
        </authorList>
    </citation>
    <scope>NUCLEOTIDE SEQUENCE</scope>
</reference>
<dbReference type="AlphaFoldDB" id="A0A812UFZ9"/>
<dbReference type="Proteomes" id="UP000604046">
    <property type="component" value="Unassembled WGS sequence"/>
</dbReference>
<name>A0A812UFZ9_9DINO</name>
<proteinExistence type="predicted"/>
<dbReference type="EMBL" id="CAJNDS010002683">
    <property type="protein sequence ID" value="CAE7564158.1"/>
    <property type="molecule type" value="Genomic_DNA"/>
</dbReference>
<comment type="caution">
    <text evidence="1">The sequence shown here is derived from an EMBL/GenBank/DDBJ whole genome shotgun (WGS) entry which is preliminary data.</text>
</comment>
<gene>
    <name evidence="1" type="ORF">SNAT2548_LOCUS31911</name>
</gene>
<evidence type="ECO:0000313" key="2">
    <source>
        <dbReference type="Proteomes" id="UP000604046"/>
    </source>
</evidence>